<dbReference type="CDD" id="cd06558">
    <property type="entry name" value="crotonase-like"/>
    <property type="match status" value="1"/>
</dbReference>
<dbReference type="InterPro" id="IPR018376">
    <property type="entry name" value="Enoyl-CoA_hyd/isom_CS"/>
</dbReference>
<dbReference type="PANTHER" id="PTHR11941">
    <property type="entry name" value="ENOYL-COA HYDRATASE-RELATED"/>
    <property type="match status" value="1"/>
</dbReference>
<protein>
    <submittedName>
        <fullName evidence="3">Enoyl-CoA hydratase/isomerase family protein</fullName>
    </submittedName>
</protein>
<proteinExistence type="inferred from homology"/>
<dbReference type="InterPro" id="IPR001753">
    <property type="entry name" value="Enoyl-CoA_hydra/iso"/>
</dbReference>
<dbReference type="SUPFAM" id="SSF52096">
    <property type="entry name" value="ClpP/crotonase"/>
    <property type="match status" value="1"/>
</dbReference>
<evidence type="ECO:0000313" key="3">
    <source>
        <dbReference type="EMBL" id="NRF67213.1"/>
    </source>
</evidence>
<gene>
    <name evidence="3" type="ORF">HLB44_09480</name>
</gene>
<dbReference type="Pfam" id="PF00378">
    <property type="entry name" value="ECH_1"/>
    <property type="match status" value="1"/>
</dbReference>
<dbReference type="EMBL" id="JABRWJ010000003">
    <property type="protein sequence ID" value="NRF67213.1"/>
    <property type="molecule type" value="Genomic_DNA"/>
</dbReference>
<accession>A0ABX2EF27</accession>
<evidence type="ECO:0000313" key="4">
    <source>
        <dbReference type="Proteomes" id="UP000737171"/>
    </source>
</evidence>
<keyword evidence="4" id="KW-1185">Reference proteome</keyword>
<name>A0ABX2EF27_9BURK</name>
<reference evidence="3 4" key="1">
    <citation type="submission" date="2020-05" db="EMBL/GenBank/DDBJ databases">
        <title>Aquincola sp. isolate from soil.</title>
        <authorList>
            <person name="Han J."/>
            <person name="Kim D.-U."/>
        </authorList>
    </citation>
    <scope>NUCLEOTIDE SEQUENCE [LARGE SCALE GENOMIC DNA]</scope>
    <source>
        <strain evidence="3 4">S2</strain>
    </source>
</reference>
<dbReference type="Proteomes" id="UP000737171">
    <property type="component" value="Unassembled WGS sequence"/>
</dbReference>
<dbReference type="Gene3D" id="3.90.226.10">
    <property type="entry name" value="2-enoyl-CoA Hydratase, Chain A, domain 1"/>
    <property type="match status" value="1"/>
</dbReference>
<sequence length="270" mass="28919">MNAAASMLLCEQVGAVRLLTVNRADKLNAFAPGLLQLLDGALDEAAADEATRVVVITGAGSKAFVAGNDVEALAGMEPVAAYRDMVAGHRVFQRIHDFAKPTIAMVNGYALGGGFELALACDFIVASTRAVFGFPEITLDTMPGWGGTQLAVHRMGLTRAREMVLSGRHYTVDECRDFGFVNRVASPQALREATFEFAASFAAHHPFALEMAKRALNRAAELPLQAGLELEAASYALNFSAPHARAGLRDFLSRRDAKAARARTTPNELK</sequence>
<dbReference type="PANTHER" id="PTHR11941:SF54">
    <property type="entry name" value="ENOYL-COA HYDRATASE, MITOCHONDRIAL"/>
    <property type="match status" value="1"/>
</dbReference>
<evidence type="ECO:0000256" key="1">
    <source>
        <dbReference type="ARBA" id="ARBA00005254"/>
    </source>
</evidence>
<comment type="caution">
    <text evidence="3">The sequence shown here is derived from an EMBL/GenBank/DDBJ whole genome shotgun (WGS) entry which is preliminary data.</text>
</comment>
<dbReference type="RefSeq" id="WP_173122345.1">
    <property type="nucleotide sequence ID" value="NZ_JABRWJ010000003.1"/>
</dbReference>
<comment type="similarity">
    <text evidence="1 2">Belongs to the enoyl-CoA hydratase/isomerase family.</text>
</comment>
<dbReference type="InterPro" id="IPR029045">
    <property type="entry name" value="ClpP/crotonase-like_dom_sf"/>
</dbReference>
<evidence type="ECO:0000256" key="2">
    <source>
        <dbReference type="RuleBase" id="RU003707"/>
    </source>
</evidence>
<organism evidence="3 4">
    <name type="scientific">Pseudaquabacterium terrae</name>
    <dbReference type="NCBI Taxonomy" id="2732868"/>
    <lineage>
        <taxon>Bacteria</taxon>
        <taxon>Pseudomonadati</taxon>
        <taxon>Pseudomonadota</taxon>
        <taxon>Betaproteobacteria</taxon>
        <taxon>Burkholderiales</taxon>
        <taxon>Sphaerotilaceae</taxon>
        <taxon>Pseudaquabacterium</taxon>
    </lineage>
</organism>
<dbReference type="PROSITE" id="PS00166">
    <property type="entry name" value="ENOYL_COA_HYDRATASE"/>
    <property type="match status" value="1"/>
</dbReference>